<comment type="similarity">
    <text evidence="1 5">Belongs to the GDA1/CD39 NTPase family.</text>
</comment>
<evidence type="ECO:0000256" key="4">
    <source>
        <dbReference type="PIRSR" id="PIRSR600407-2"/>
    </source>
</evidence>
<keyword evidence="7" id="KW-1133">Transmembrane helix</keyword>
<evidence type="ECO:0000313" key="8">
    <source>
        <dbReference type="EMBL" id="KAH7423816.1"/>
    </source>
</evidence>
<dbReference type="GO" id="GO:0005524">
    <property type="term" value="F:ATP binding"/>
    <property type="evidence" value="ECO:0007669"/>
    <property type="project" value="UniProtKB-KW"/>
</dbReference>
<dbReference type="Gene3D" id="3.30.420.150">
    <property type="entry name" value="Exopolyphosphatase. Domain 2"/>
    <property type="match status" value="1"/>
</dbReference>
<dbReference type="GO" id="GO:0017110">
    <property type="term" value="F:nucleoside diphosphate phosphatase activity"/>
    <property type="evidence" value="ECO:0007669"/>
    <property type="project" value="TreeGrafter"/>
</dbReference>
<feature type="binding site" evidence="4">
    <location>
        <begin position="258"/>
        <end position="262"/>
    </location>
    <ligand>
        <name>ATP</name>
        <dbReference type="ChEBI" id="CHEBI:30616"/>
    </ligand>
</feature>
<proteinExistence type="inferred from homology"/>
<dbReference type="Proteomes" id="UP000825935">
    <property type="component" value="Chromosome 12"/>
</dbReference>
<dbReference type="GO" id="GO:0009134">
    <property type="term" value="P:nucleoside diphosphate catabolic process"/>
    <property type="evidence" value="ECO:0007669"/>
    <property type="project" value="TreeGrafter"/>
</dbReference>
<dbReference type="InterPro" id="IPR000407">
    <property type="entry name" value="GDA1_CD39_NTPase"/>
</dbReference>
<evidence type="ECO:0008006" key="10">
    <source>
        <dbReference type="Google" id="ProtNLM"/>
    </source>
</evidence>
<accession>A0A8T2TQ31</accession>
<evidence type="ECO:0000256" key="5">
    <source>
        <dbReference type="RuleBase" id="RU003833"/>
    </source>
</evidence>
<evidence type="ECO:0000256" key="7">
    <source>
        <dbReference type="SAM" id="Phobius"/>
    </source>
</evidence>
<feature type="active site" description="Proton acceptor" evidence="3">
    <location>
        <position position="228"/>
    </location>
</feature>
<gene>
    <name evidence="8" type="ORF">KP509_12G075400</name>
</gene>
<keyword evidence="9" id="KW-1185">Reference proteome</keyword>
<dbReference type="OMA" id="ENPFHRH"/>
<dbReference type="PANTHER" id="PTHR11782:SF3">
    <property type="entry name" value="APYRASE 6-RELATED"/>
    <property type="match status" value="1"/>
</dbReference>
<dbReference type="PROSITE" id="PS01238">
    <property type="entry name" value="GDA1_CD39_NTPASE"/>
    <property type="match status" value="1"/>
</dbReference>
<evidence type="ECO:0000256" key="1">
    <source>
        <dbReference type="ARBA" id="ARBA00009283"/>
    </source>
</evidence>
<feature type="transmembrane region" description="Helical" evidence="7">
    <location>
        <begin position="65"/>
        <end position="86"/>
    </location>
</feature>
<dbReference type="GO" id="GO:0016020">
    <property type="term" value="C:membrane"/>
    <property type="evidence" value="ECO:0007669"/>
    <property type="project" value="TreeGrafter"/>
</dbReference>
<feature type="region of interest" description="Disordered" evidence="6">
    <location>
        <begin position="1"/>
        <end position="32"/>
    </location>
</feature>
<keyword evidence="4" id="KW-0067">ATP-binding</keyword>
<name>A0A8T2TQ31_CERRI</name>
<keyword evidence="7" id="KW-0812">Transmembrane</keyword>
<dbReference type="Pfam" id="PF01150">
    <property type="entry name" value="GDA1_CD39"/>
    <property type="match status" value="1"/>
</dbReference>
<keyword evidence="2 5" id="KW-0378">Hydrolase</keyword>
<dbReference type="EMBL" id="CM035417">
    <property type="protein sequence ID" value="KAH7423816.1"/>
    <property type="molecule type" value="Genomic_DNA"/>
</dbReference>
<evidence type="ECO:0000313" key="9">
    <source>
        <dbReference type="Proteomes" id="UP000825935"/>
    </source>
</evidence>
<evidence type="ECO:0000256" key="6">
    <source>
        <dbReference type="SAM" id="MobiDB-lite"/>
    </source>
</evidence>
<dbReference type="PANTHER" id="PTHR11782">
    <property type="entry name" value="ADENOSINE/GUANOSINE DIPHOSPHATASE"/>
    <property type="match status" value="1"/>
</dbReference>
<keyword evidence="7" id="KW-0472">Membrane</keyword>
<keyword evidence="4" id="KW-0547">Nucleotide-binding</keyword>
<dbReference type="Gene3D" id="3.30.420.40">
    <property type="match status" value="1"/>
</dbReference>
<evidence type="ECO:0000256" key="3">
    <source>
        <dbReference type="PIRSR" id="PIRSR600407-1"/>
    </source>
</evidence>
<dbReference type="OrthoDB" id="6372431at2759"/>
<feature type="transmembrane region" description="Helical" evidence="7">
    <location>
        <begin position="519"/>
        <end position="539"/>
    </location>
</feature>
<comment type="caution">
    <text evidence="8">The sequence shown here is derived from an EMBL/GenBank/DDBJ whole genome shotgun (WGS) entry which is preliminary data.</text>
</comment>
<sequence length="567" mass="63596">MRRSASGLISAPKEMEPFSKPPKFPRLSSQSSGSLNLPFLPHPTQLPPRPISGPKTYGSPFNSRLWLFCAFFLLMTCFSLYGFSLFKGFQFSNQFSIFKNRGYIIIIDAGSSGSRAHVFHYINEGPLPLVSFSDRENWSLKTKPGLSSFANDPHNAGESLEQLLIFASSKVPKRQRADTRIYLMATAGLRRLDTEIQESILESCRAKLRTSEFKFLDEWASIITGTDEGVFAWIAANYALGTLGKDMEDTVGIIELGGASAQVTFVPDALPPPEYLHTFDLGERTYPLYTHSFLHLGQEAAWDGLMHQILSGALKSSYQSVEKIVDPCTPKGFIMSSEELSRRASNIISDDKIKVSSILSAGNFSECKRVAAQFLQIGRDRCVYHSCAIGSTYVPKMKGRFFATENFFYTSQFFGLLPRATLMDIQNAGQYFCEEEWSKLQEKHGGIAEEDLLKYCFSSAYIVALLHDSLGLAMHNHRVTFTNQVGKVPLDWALGALIVKIREDAPPETSVGIFDEYKAFLPFLIVAFIIGFGVLIFYWQRKPNLKIIYDLEKGKYITTAVRTVNKR</sequence>
<evidence type="ECO:0000256" key="2">
    <source>
        <dbReference type="ARBA" id="ARBA00022801"/>
    </source>
</evidence>
<dbReference type="AlphaFoldDB" id="A0A8T2TQ31"/>
<protein>
    <recommendedName>
        <fullName evidence="10">Apyrase</fullName>
    </recommendedName>
</protein>
<reference evidence="8" key="1">
    <citation type="submission" date="2021-08" db="EMBL/GenBank/DDBJ databases">
        <title>WGS assembly of Ceratopteris richardii.</title>
        <authorList>
            <person name="Marchant D.B."/>
            <person name="Chen G."/>
            <person name="Jenkins J."/>
            <person name="Shu S."/>
            <person name="Leebens-Mack J."/>
            <person name="Grimwood J."/>
            <person name="Schmutz J."/>
            <person name="Soltis P."/>
            <person name="Soltis D."/>
            <person name="Chen Z.-H."/>
        </authorList>
    </citation>
    <scope>NUCLEOTIDE SEQUENCE</scope>
    <source>
        <strain evidence="8">Whitten #5841</strain>
        <tissue evidence="8">Leaf</tissue>
    </source>
</reference>
<organism evidence="8 9">
    <name type="scientific">Ceratopteris richardii</name>
    <name type="common">Triangle waterfern</name>
    <dbReference type="NCBI Taxonomy" id="49495"/>
    <lineage>
        <taxon>Eukaryota</taxon>
        <taxon>Viridiplantae</taxon>
        <taxon>Streptophyta</taxon>
        <taxon>Embryophyta</taxon>
        <taxon>Tracheophyta</taxon>
        <taxon>Polypodiopsida</taxon>
        <taxon>Polypodiidae</taxon>
        <taxon>Polypodiales</taxon>
        <taxon>Pteridineae</taxon>
        <taxon>Pteridaceae</taxon>
        <taxon>Parkerioideae</taxon>
        <taxon>Ceratopteris</taxon>
    </lineage>
</organism>